<evidence type="ECO:0000256" key="11">
    <source>
        <dbReference type="ARBA" id="ARBA00023136"/>
    </source>
</evidence>
<keyword evidence="11 14" id="KW-0472">Membrane</keyword>
<evidence type="ECO:0000256" key="8">
    <source>
        <dbReference type="ARBA" id="ARBA00022737"/>
    </source>
</evidence>
<dbReference type="GO" id="GO:0005789">
    <property type="term" value="C:endoplasmic reticulum membrane"/>
    <property type="evidence" value="ECO:0007669"/>
    <property type="project" value="UniProtKB-SubCell"/>
</dbReference>
<keyword evidence="9 14" id="KW-0256">Endoplasmic reticulum</keyword>
<dbReference type="Pfam" id="PF02815">
    <property type="entry name" value="MIR"/>
    <property type="match status" value="1"/>
</dbReference>
<comment type="pathway">
    <text evidence="2 14">Protein modification; protein glycosylation.</text>
</comment>
<dbReference type="EMBL" id="KE007229">
    <property type="protein sequence ID" value="EOR01782.1"/>
    <property type="molecule type" value="Genomic_DNA"/>
</dbReference>
<dbReference type="OMA" id="NCHLNAP"/>
<comment type="caution">
    <text evidence="14">Lacks conserved residue(s) required for the propagation of feature annotation.</text>
</comment>
<dbReference type="PANTHER" id="PTHR10050">
    <property type="entry name" value="DOLICHYL-PHOSPHATE-MANNOSE--PROTEIN MANNOSYLTRANSFERASE"/>
    <property type="match status" value="1"/>
</dbReference>
<evidence type="ECO:0000256" key="1">
    <source>
        <dbReference type="ARBA" id="ARBA00004477"/>
    </source>
</evidence>
<evidence type="ECO:0000256" key="2">
    <source>
        <dbReference type="ARBA" id="ARBA00004922"/>
    </source>
</evidence>
<keyword evidence="17" id="KW-1185">Reference proteome</keyword>
<dbReference type="AlphaFoldDB" id="R9AHW4"/>
<dbReference type="InterPro" id="IPR016093">
    <property type="entry name" value="MIR_motif"/>
</dbReference>
<evidence type="ECO:0000256" key="4">
    <source>
        <dbReference type="ARBA" id="ARBA00012839"/>
    </source>
</evidence>
<dbReference type="PANTHER" id="PTHR10050:SF51">
    <property type="entry name" value="PROTEIN O-MANNOSYL-TRANSFERASE 1"/>
    <property type="match status" value="1"/>
</dbReference>
<dbReference type="EC" id="2.4.1.109" evidence="4 14"/>
<evidence type="ECO:0000256" key="6">
    <source>
        <dbReference type="ARBA" id="ARBA00022679"/>
    </source>
</evidence>
<dbReference type="InterPro" id="IPR027005">
    <property type="entry name" value="PMT-like"/>
</dbReference>
<dbReference type="InterPro" id="IPR003342">
    <property type="entry name" value="ArnT-like_N"/>
</dbReference>
<feature type="transmembrane region" description="Helical" evidence="14">
    <location>
        <begin position="143"/>
        <end position="163"/>
    </location>
</feature>
<comment type="catalytic activity">
    <reaction evidence="12 14">
        <text>a di-trans,poly-cis-dolichyl beta-D-mannosyl phosphate + L-threonyl-[protein] = 3-O-(alpha-D-mannosyl)-L-threonyl-[protein] + a di-trans,poly-cis-dolichyl phosphate + H(+)</text>
        <dbReference type="Rhea" id="RHEA:53396"/>
        <dbReference type="Rhea" id="RHEA-COMP:11060"/>
        <dbReference type="Rhea" id="RHEA-COMP:13547"/>
        <dbReference type="Rhea" id="RHEA-COMP:19498"/>
        <dbReference type="Rhea" id="RHEA-COMP:19501"/>
        <dbReference type="ChEBI" id="CHEBI:15378"/>
        <dbReference type="ChEBI" id="CHEBI:30013"/>
        <dbReference type="ChEBI" id="CHEBI:57683"/>
        <dbReference type="ChEBI" id="CHEBI:58211"/>
        <dbReference type="ChEBI" id="CHEBI:137323"/>
        <dbReference type="EC" id="2.4.1.109"/>
    </reaction>
</comment>
<dbReference type="OrthoDB" id="292747at2759"/>
<dbReference type="SMART" id="SM00472">
    <property type="entry name" value="MIR"/>
    <property type="match status" value="3"/>
</dbReference>
<keyword evidence="8" id="KW-0677">Repeat</keyword>
<evidence type="ECO:0000256" key="5">
    <source>
        <dbReference type="ARBA" id="ARBA00022676"/>
    </source>
</evidence>
<keyword evidence="10 14" id="KW-1133">Transmembrane helix</keyword>
<keyword evidence="7 14" id="KW-0812">Transmembrane</keyword>
<reference evidence="17" key="1">
    <citation type="journal article" date="2013" name="BMC Genomics">
        <title>Genome and transcriptome sequencing of the halophilic fungus Wallemia ichthyophaga: haloadaptations present and absent.</title>
        <authorList>
            <person name="Zajc J."/>
            <person name="Liu Y."/>
            <person name="Dai W."/>
            <person name="Yang Z."/>
            <person name="Hu J."/>
            <person name="Gostincar C."/>
            <person name="Gunde-Cimerman N."/>
        </authorList>
    </citation>
    <scope>NUCLEOTIDE SEQUENCE [LARGE SCALE GENOMIC DNA]</scope>
    <source>
        <strain evidence="17">EXF-994 / CBS 113033</strain>
    </source>
</reference>
<dbReference type="Gene3D" id="2.80.10.50">
    <property type="match status" value="1"/>
</dbReference>
<keyword evidence="6 14" id="KW-0808">Transferase</keyword>
<dbReference type="HOGENOM" id="CLU_008438_0_0_1"/>
<organism evidence="16 17">
    <name type="scientific">Wallemia ichthyophaga (strain EXF-994 / CBS 113033)</name>
    <dbReference type="NCBI Taxonomy" id="1299270"/>
    <lineage>
        <taxon>Eukaryota</taxon>
        <taxon>Fungi</taxon>
        <taxon>Dikarya</taxon>
        <taxon>Basidiomycota</taxon>
        <taxon>Wallemiomycotina</taxon>
        <taxon>Wallemiomycetes</taxon>
        <taxon>Wallemiales</taxon>
        <taxon>Wallemiaceae</taxon>
        <taxon>Wallemia</taxon>
    </lineage>
</organism>
<gene>
    <name evidence="16" type="ORF">J056_004018</name>
</gene>
<dbReference type="UniPathway" id="UPA00378"/>
<dbReference type="Pfam" id="PF02366">
    <property type="entry name" value="PMT"/>
    <property type="match status" value="1"/>
</dbReference>
<dbReference type="KEGG" id="wic:J056_004018"/>
<evidence type="ECO:0000259" key="15">
    <source>
        <dbReference type="PROSITE" id="PS50919"/>
    </source>
</evidence>
<comment type="similarity">
    <text evidence="3 14">Belongs to the glycosyltransferase 39 family.</text>
</comment>
<evidence type="ECO:0000256" key="10">
    <source>
        <dbReference type="ARBA" id="ARBA00022989"/>
    </source>
</evidence>
<comment type="subcellular location">
    <subcellularLocation>
        <location evidence="1 14">Endoplasmic reticulum membrane</location>
        <topology evidence="1 14">Multi-pass membrane protein</topology>
    </subcellularLocation>
</comment>
<evidence type="ECO:0000256" key="14">
    <source>
        <dbReference type="RuleBase" id="RU367007"/>
    </source>
</evidence>
<dbReference type="PROSITE" id="PS50919">
    <property type="entry name" value="MIR"/>
    <property type="match status" value="1"/>
</dbReference>
<feature type="domain" description="MIR" evidence="15">
    <location>
        <begin position="432"/>
        <end position="489"/>
    </location>
</feature>
<dbReference type="Pfam" id="PF16192">
    <property type="entry name" value="PMT_4TMC"/>
    <property type="match status" value="1"/>
</dbReference>
<evidence type="ECO:0000313" key="17">
    <source>
        <dbReference type="Proteomes" id="UP000014064"/>
    </source>
</evidence>
<feature type="transmembrane region" description="Helical" evidence="14">
    <location>
        <begin position="680"/>
        <end position="699"/>
    </location>
</feature>
<feature type="transmembrane region" description="Helical" evidence="14">
    <location>
        <begin position="564"/>
        <end position="588"/>
    </location>
</feature>
<evidence type="ECO:0000256" key="12">
    <source>
        <dbReference type="ARBA" id="ARBA00045085"/>
    </source>
</evidence>
<dbReference type="GO" id="GO:0004169">
    <property type="term" value="F:dolichyl-phosphate-mannose-protein mannosyltransferase activity"/>
    <property type="evidence" value="ECO:0007669"/>
    <property type="project" value="UniProtKB-UniRule"/>
</dbReference>
<feature type="transmembrane region" description="Helical" evidence="14">
    <location>
        <begin position="639"/>
        <end position="659"/>
    </location>
</feature>
<name>R9AHW4_WALI9</name>
<dbReference type="InterPro" id="IPR036300">
    <property type="entry name" value="MIR_dom_sf"/>
</dbReference>
<evidence type="ECO:0000313" key="16">
    <source>
        <dbReference type="EMBL" id="EOR01782.1"/>
    </source>
</evidence>
<evidence type="ECO:0000256" key="9">
    <source>
        <dbReference type="ARBA" id="ARBA00022824"/>
    </source>
</evidence>
<proteinExistence type="inferred from homology"/>
<dbReference type="Proteomes" id="UP000014064">
    <property type="component" value="Unassembled WGS sequence"/>
</dbReference>
<dbReference type="STRING" id="1299270.R9AHW4"/>
<dbReference type="eggNOG" id="KOG3359">
    <property type="taxonomic scope" value="Eukaryota"/>
</dbReference>
<comment type="catalytic activity">
    <reaction evidence="13 14">
        <text>a di-trans,poly-cis-dolichyl beta-D-mannosyl phosphate + L-seryl-[protein] = 3-O-(alpha-D-mannosyl)-L-seryl-[protein] + a di-trans,poly-cis-dolichyl phosphate + H(+)</text>
        <dbReference type="Rhea" id="RHEA:17377"/>
        <dbReference type="Rhea" id="RHEA-COMP:9863"/>
        <dbReference type="Rhea" id="RHEA-COMP:13546"/>
        <dbReference type="Rhea" id="RHEA-COMP:19498"/>
        <dbReference type="Rhea" id="RHEA-COMP:19501"/>
        <dbReference type="ChEBI" id="CHEBI:15378"/>
        <dbReference type="ChEBI" id="CHEBI:29999"/>
        <dbReference type="ChEBI" id="CHEBI:57683"/>
        <dbReference type="ChEBI" id="CHEBI:58211"/>
        <dbReference type="ChEBI" id="CHEBI:137321"/>
        <dbReference type="EC" id="2.4.1.109"/>
    </reaction>
</comment>
<sequence length="730" mass="81983">MAYQRGKSKNSAGDNLQSYSSGSAFTHQSIAVDHKSTRGSYDKKAPTTITATGKVDWVIGFLLASVALAIRFHKIDHPSEVVFDEVHFGKFAAYYIKREYYFDVHPPLAKMLNGLAGYLSGFNGDFRFTNINDSYTAGGVPYVGMRSLSAVLGSFTIPLIYGIMRESGYPKAIGILSAAIMLFDNGHVAQTRLILLDAALVFFMALSLYSYMVGLFTFLTIGVAVAIDLWNILDIRRGHTMNQVTRHVAARVLCLVVVPAIVYLSLFWAHFKILKYSGPGDTFMSPRFQETLQGNPVLENSREIFYYDTATLKNRDTSNFLHTEFQYYPLRYPDGRVSSQGQIVSGIPHRGLDNYWQILPGEGSAPKDDLKLRNGDIIKLYHQDTDTNLLTHDVASPLTSTNEEFTAWPHNNTNRRDQEEEFQIHVLGAQEGEVVKSLASHFKLVHVDTGVSMFMSGKGLPSGWAPGKFEVNGKKDESEQGATWYIDEFEAHPEMKAESRQSGSTGKRVKSMSFFKKFFELQTKMLKHNAGLTNSHPYASAPIEWPFQLKGISFWTNNDTQQQIYMIGNVFGAWGSIAALSIFAGIWGADQLSRRRGQEPIEEHVRRRMHNSIGFFIAAWAFHYLPFFLMGRQLFIHHYLPAQLANALVAGAVVNFIATESADWPLTGSRLRTRIEFPRTAKIVIAGIIVCIVAVFWFLSPLTYGTPGLEGSQVYRRKLLDTWTLHFSPK</sequence>
<evidence type="ECO:0000256" key="7">
    <source>
        <dbReference type="ARBA" id="ARBA00022692"/>
    </source>
</evidence>
<keyword evidence="5 14" id="KW-0328">Glycosyltransferase</keyword>
<feature type="transmembrane region" description="Helical" evidence="14">
    <location>
        <begin position="248"/>
        <end position="269"/>
    </location>
</feature>
<protein>
    <recommendedName>
        <fullName evidence="4 14">Dolichyl-phosphate-mannose--protein mannosyltransferase</fullName>
        <ecNumber evidence="4 14">2.4.1.109</ecNumber>
    </recommendedName>
</protein>
<dbReference type="RefSeq" id="XP_009267502.1">
    <property type="nucleotide sequence ID" value="XM_009269227.1"/>
</dbReference>
<dbReference type="SUPFAM" id="SSF82109">
    <property type="entry name" value="MIR domain"/>
    <property type="match status" value="1"/>
</dbReference>
<dbReference type="InterPro" id="IPR032421">
    <property type="entry name" value="PMT_4TMC"/>
</dbReference>
<evidence type="ECO:0000256" key="13">
    <source>
        <dbReference type="ARBA" id="ARBA00045102"/>
    </source>
</evidence>
<evidence type="ECO:0000256" key="3">
    <source>
        <dbReference type="ARBA" id="ARBA00007222"/>
    </source>
</evidence>
<accession>R9AHW4</accession>
<dbReference type="GeneID" id="20376970"/>
<feature type="transmembrane region" description="Helical" evidence="14">
    <location>
        <begin position="609"/>
        <end position="627"/>
    </location>
</feature>
<comment type="function">
    <text evidence="14">Transfers mannose from Dol-P-mannose to Ser or Thr residues on proteins.</text>
</comment>